<dbReference type="Gene3D" id="2.60.40.10">
    <property type="entry name" value="Immunoglobulins"/>
    <property type="match status" value="1"/>
</dbReference>
<dbReference type="Proteomes" id="UP000613030">
    <property type="component" value="Unassembled WGS sequence"/>
</dbReference>
<dbReference type="EMBL" id="JAERRB010000001">
    <property type="protein sequence ID" value="MBL0740728.1"/>
    <property type="molecule type" value="Genomic_DNA"/>
</dbReference>
<evidence type="ECO:0000259" key="2">
    <source>
        <dbReference type="Pfam" id="PF10633"/>
    </source>
</evidence>
<feature type="domain" description="Alpha-galactosidase NEW3" evidence="2">
    <location>
        <begin position="165"/>
        <end position="239"/>
    </location>
</feature>
<dbReference type="InterPro" id="IPR013783">
    <property type="entry name" value="Ig-like_fold"/>
</dbReference>
<keyword evidence="1" id="KW-0812">Transmembrane</keyword>
<sequence length="284" mass="30902">MYSVNCFVQQSKTGMGFLSFLFLVVFIVSPFLLIAQASTKEASLTAKLVNIEAAVHETFRYNATLRNGTSQAYVYELKAGVPEGWNVVFRARGSQITSLNMDGNKGEEITIEIIPSYSAAPSKYKIPVTATAGGDTLKLELEAVVRGSYGLALNTPTGRLSDNITEGRQKEIHLVVSNTGTLPLNDISLSAETPPKWDATFEPAKVEQLLPGKTVDVLAKLSVPDKTLAGDYVTTFNVRNANSNAQTVFRMTVKTSMLSGWIGILVILSAIALVVYLIRKYGRR</sequence>
<feature type="transmembrane region" description="Helical" evidence="1">
    <location>
        <begin position="258"/>
        <end position="278"/>
    </location>
</feature>
<proteinExistence type="predicted"/>
<dbReference type="RefSeq" id="WP_202008050.1">
    <property type="nucleotide sequence ID" value="NZ_JAERRB010000001.1"/>
</dbReference>
<keyword evidence="1" id="KW-0472">Membrane</keyword>
<name>A0ABS1KNC6_9BACT</name>
<accession>A0ABS1KNC6</accession>
<keyword evidence="4" id="KW-1185">Reference proteome</keyword>
<dbReference type="InterPro" id="IPR018905">
    <property type="entry name" value="A-galactase_NEW3"/>
</dbReference>
<protein>
    <recommendedName>
        <fullName evidence="2">Alpha-galactosidase NEW3 domain-containing protein</fullName>
    </recommendedName>
</protein>
<evidence type="ECO:0000313" key="3">
    <source>
        <dbReference type="EMBL" id="MBL0740728.1"/>
    </source>
</evidence>
<gene>
    <name evidence="3" type="ORF">JI741_05835</name>
</gene>
<keyword evidence="1" id="KW-1133">Transmembrane helix</keyword>
<comment type="caution">
    <text evidence="3">The sequence shown here is derived from an EMBL/GenBank/DDBJ whole genome shotgun (WGS) entry which is preliminary data.</text>
</comment>
<organism evidence="3 4">
    <name type="scientific">Chryseolinea lacunae</name>
    <dbReference type="NCBI Taxonomy" id="2801331"/>
    <lineage>
        <taxon>Bacteria</taxon>
        <taxon>Pseudomonadati</taxon>
        <taxon>Bacteroidota</taxon>
        <taxon>Cytophagia</taxon>
        <taxon>Cytophagales</taxon>
        <taxon>Fulvivirgaceae</taxon>
        <taxon>Chryseolinea</taxon>
    </lineage>
</organism>
<evidence type="ECO:0000313" key="4">
    <source>
        <dbReference type="Proteomes" id="UP000613030"/>
    </source>
</evidence>
<evidence type="ECO:0000256" key="1">
    <source>
        <dbReference type="SAM" id="Phobius"/>
    </source>
</evidence>
<dbReference type="PANTHER" id="PTHR39198">
    <property type="entry name" value="HYPOTHETICAL MEMBRANE PROTEIN, CONSERVED"/>
    <property type="match status" value="1"/>
</dbReference>
<reference evidence="3 4" key="1">
    <citation type="submission" date="2021-01" db="EMBL/GenBank/DDBJ databases">
        <title>Chryseolinea sp. Jin1 Genome sequencing and assembly.</title>
        <authorList>
            <person name="Kim I."/>
        </authorList>
    </citation>
    <scope>NUCLEOTIDE SEQUENCE [LARGE SCALE GENOMIC DNA]</scope>
    <source>
        <strain evidence="3 4">Jin1</strain>
    </source>
</reference>
<dbReference type="Pfam" id="PF10633">
    <property type="entry name" value="NPCBM_assoc"/>
    <property type="match status" value="1"/>
</dbReference>
<dbReference type="PANTHER" id="PTHR39198:SF1">
    <property type="entry name" value="ALPHA-GALACTOSIDASE NEW3 DOMAIN-CONTAINING PROTEIN"/>
    <property type="match status" value="1"/>
</dbReference>